<evidence type="ECO:0000313" key="2">
    <source>
        <dbReference type="Proteomes" id="UP000887540"/>
    </source>
</evidence>
<feature type="compositionally biased region" description="Basic residues" evidence="1">
    <location>
        <begin position="25"/>
        <end position="46"/>
    </location>
</feature>
<proteinExistence type="predicted"/>
<accession>A0A914EFQ6</accession>
<keyword evidence="2" id="KW-1185">Reference proteome</keyword>
<name>A0A914EFQ6_9BILA</name>
<protein>
    <submittedName>
        <fullName evidence="3">Uncharacterized protein</fullName>
    </submittedName>
</protein>
<reference evidence="3" key="1">
    <citation type="submission" date="2022-11" db="UniProtKB">
        <authorList>
            <consortium name="WormBaseParasite"/>
        </authorList>
    </citation>
    <scope>IDENTIFICATION</scope>
</reference>
<sequence length="93" mass="10862">MARVSNRKLFLRKLDEDKSNATKKNVLRPRKKAKKAPNKKEVKKKTKAAESKSKPLPSEVMYTARRESNERKRRVKLQKLLNLQKANAKKADF</sequence>
<evidence type="ECO:0000313" key="3">
    <source>
        <dbReference type="WBParaSite" id="ACRNAN_scaffold7938.g12937.t1"/>
    </source>
</evidence>
<feature type="region of interest" description="Disordered" evidence="1">
    <location>
        <begin position="15"/>
        <end position="73"/>
    </location>
</feature>
<dbReference type="AlphaFoldDB" id="A0A914EFQ6"/>
<organism evidence="2 3">
    <name type="scientific">Acrobeloides nanus</name>
    <dbReference type="NCBI Taxonomy" id="290746"/>
    <lineage>
        <taxon>Eukaryota</taxon>
        <taxon>Metazoa</taxon>
        <taxon>Ecdysozoa</taxon>
        <taxon>Nematoda</taxon>
        <taxon>Chromadorea</taxon>
        <taxon>Rhabditida</taxon>
        <taxon>Tylenchina</taxon>
        <taxon>Cephalobomorpha</taxon>
        <taxon>Cephaloboidea</taxon>
        <taxon>Cephalobidae</taxon>
        <taxon>Acrobeloides</taxon>
    </lineage>
</organism>
<dbReference type="Proteomes" id="UP000887540">
    <property type="component" value="Unplaced"/>
</dbReference>
<dbReference type="WBParaSite" id="ACRNAN_scaffold7938.g12937.t1">
    <property type="protein sequence ID" value="ACRNAN_scaffold7938.g12937.t1"/>
    <property type="gene ID" value="ACRNAN_scaffold7938.g12937"/>
</dbReference>
<evidence type="ECO:0000256" key="1">
    <source>
        <dbReference type="SAM" id="MobiDB-lite"/>
    </source>
</evidence>